<reference evidence="4" key="1">
    <citation type="submission" date="2023-05" db="EMBL/GenBank/DDBJ databases">
        <title>Whole genome sequence of Commensalibacter sp.</title>
        <authorList>
            <person name="Charoenyingcharoen P."/>
            <person name="Yukphan P."/>
        </authorList>
    </citation>
    <scope>NUCLEOTIDE SEQUENCE</scope>
    <source>
        <strain evidence="4">TBRC 16381</strain>
    </source>
</reference>
<comment type="caution">
    <text evidence="4">The sequence shown here is derived from an EMBL/GenBank/DDBJ whole genome shotgun (WGS) entry which is preliminary data.</text>
</comment>
<dbReference type="RefSeq" id="WP_281448884.1">
    <property type="nucleotide sequence ID" value="NZ_JASBAO010000001.1"/>
</dbReference>
<evidence type="ECO:0000313" key="4">
    <source>
        <dbReference type="EMBL" id="MDI2091799.1"/>
    </source>
</evidence>
<dbReference type="InterPro" id="IPR023614">
    <property type="entry name" value="Porin_dom_sf"/>
</dbReference>
<comment type="similarity">
    <text evidence="1">Belongs to the outer membrane porin (Opr) (TC 1.B.25) family.</text>
</comment>
<dbReference type="EMBL" id="JASBAO010000001">
    <property type="protein sequence ID" value="MDI2091799.1"/>
    <property type="molecule type" value="Genomic_DNA"/>
</dbReference>
<sequence length="442" mass="49899">MNKKRTCKAWVPPIIVLHSLGCTCAYCNDLDEKAKKKHGFWADSVTSIINRSVYEYRRFNGVQQIPKYTKEWGYGFMANFQSGFTTGLVGLGLDAQSYTGIRLDSSGRIGRIRLLSVSKNGRVRSVYNRTGGAAKLKISSTIFKYGIMRPKTPIFSSSDMRLLPETSTGFLITSNELKNLNVQIGRFTASADRNANSSHGDMVVNYLNPAYQNGRYFDFIGGTYKGFKSLALSTYIGRYEHNWLTCYVSANYGYTFKNTDRLILDFQGYHSKNIGKSYAGKINNTTGSILGTYQTGPHHFSLAYQKVHGDTPFDYVTRGAIWLANSTQLSDFNGPHEQSWQIKYELDISHWGIKGLVINNAFIRGTGINGTKIDKNNGYYWLGYGKNGHHWEYEFSAKYVVPKGIAKNLTIIFKQSIHKANKAQAELNTNQTRIAIEYPLIW</sequence>
<keyword evidence="5" id="KW-1185">Reference proteome</keyword>
<evidence type="ECO:0000256" key="3">
    <source>
        <dbReference type="ARBA" id="ARBA00022729"/>
    </source>
</evidence>
<keyword evidence="3" id="KW-0732">Signal</keyword>
<gene>
    <name evidence="4" type="ORF">QJV27_10530</name>
</gene>
<proteinExistence type="inferred from homology"/>
<evidence type="ECO:0000256" key="2">
    <source>
        <dbReference type="ARBA" id="ARBA00022448"/>
    </source>
</evidence>
<dbReference type="Pfam" id="PF03573">
    <property type="entry name" value="OprD"/>
    <property type="match status" value="1"/>
</dbReference>
<accession>A0ABT6Q5R2</accession>
<name>A0ABT6Q5R2_9PROT</name>
<dbReference type="PANTHER" id="PTHR34596:SF2">
    <property type="entry name" value="CHITOPORIN"/>
    <property type="match status" value="1"/>
</dbReference>
<evidence type="ECO:0000256" key="1">
    <source>
        <dbReference type="ARBA" id="ARBA00009075"/>
    </source>
</evidence>
<organism evidence="4 5">
    <name type="scientific">Commensalibacter oyaizuii</name>
    <dbReference type="NCBI Taxonomy" id="3043873"/>
    <lineage>
        <taxon>Bacteria</taxon>
        <taxon>Pseudomonadati</taxon>
        <taxon>Pseudomonadota</taxon>
        <taxon>Alphaproteobacteria</taxon>
        <taxon>Acetobacterales</taxon>
        <taxon>Acetobacteraceae</taxon>
    </lineage>
</organism>
<dbReference type="PANTHER" id="PTHR34596">
    <property type="entry name" value="CHITOPORIN"/>
    <property type="match status" value="1"/>
</dbReference>
<dbReference type="InterPro" id="IPR005318">
    <property type="entry name" value="OM_porin_bac"/>
</dbReference>
<protein>
    <submittedName>
        <fullName evidence="4">OprD family outer membrane porin</fullName>
    </submittedName>
</protein>
<evidence type="ECO:0000313" key="5">
    <source>
        <dbReference type="Proteomes" id="UP001431634"/>
    </source>
</evidence>
<keyword evidence="2" id="KW-0813">Transport</keyword>
<dbReference type="Proteomes" id="UP001431634">
    <property type="component" value="Unassembled WGS sequence"/>
</dbReference>
<dbReference type="Gene3D" id="2.40.160.10">
    <property type="entry name" value="Porin"/>
    <property type="match status" value="1"/>
</dbReference>